<organism evidence="2 3">
    <name type="scientific">Purpureocillium lilacinum</name>
    <name type="common">Paecilomyces lilacinus</name>
    <dbReference type="NCBI Taxonomy" id="33203"/>
    <lineage>
        <taxon>Eukaryota</taxon>
        <taxon>Fungi</taxon>
        <taxon>Dikarya</taxon>
        <taxon>Ascomycota</taxon>
        <taxon>Pezizomycotina</taxon>
        <taxon>Sordariomycetes</taxon>
        <taxon>Hypocreomycetidae</taxon>
        <taxon>Hypocreales</taxon>
        <taxon>Ophiocordycipitaceae</taxon>
        <taxon>Purpureocillium</taxon>
    </lineage>
</organism>
<dbReference type="EMBL" id="LSBH01000010">
    <property type="protein sequence ID" value="OAQ71591.1"/>
    <property type="molecule type" value="Genomic_DNA"/>
</dbReference>
<sequence length="117" mass="12590">MDSAEAMARHGAPQRWKCKVLHQQQPNGPPSRGAKAGGPYGVDTGSKAREPVSREQSNRACWLAGGLQTATGMNDGTGSMRQISQPGVVLVVAGGRWWCPLAPLWWRCCPCCTSVER</sequence>
<name>A0A179G2I0_PURLI</name>
<gene>
    <name evidence="2" type="ORF">VFPBJ_10370</name>
</gene>
<dbReference type="AlphaFoldDB" id="A0A179G2I0"/>
<evidence type="ECO:0000256" key="1">
    <source>
        <dbReference type="SAM" id="MobiDB-lite"/>
    </source>
</evidence>
<accession>A0A179G2I0</accession>
<evidence type="ECO:0000313" key="2">
    <source>
        <dbReference type="EMBL" id="OAQ71591.1"/>
    </source>
</evidence>
<proteinExistence type="predicted"/>
<reference evidence="2 3" key="1">
    <citation type="submission" date="2016-01" db="EMBL/GenBank/DDBJ databases">
        <title>Biosynthesis of antibiotic leucinostatins and their inhibition on Phytophthora in bio-control Purpureocillium lilacinum.</title>
        <authorList>
            <person name="Wang G."/>
            <person name="Liu Z."/>
            <person name="Lin R."/>
            <person name="Li E."/>
            <person name="Mao Z."/>
            <person name="Ling J."/>
            <person name="Yin W."/>
            <person name="Xie B."/>
        </authorList>
    </citation>
    <scope>NUCLEOTIDE SEQUENCE [LARGE SCALE GENOMIC DNA]</scope>
    <source>
        <strain evidence="2">PLBJ-1</strain>
    </source>
</reference>
<feature type="compositionally biased region" description="Basic and acidic residues" evidence="1">
    <location>
        <begin position="46"/>
        <end position="56"/>
    </location>
</feature>
<protein>
    <submittedName>
        <fullName evidence="2">Uncharacterized protein</fullName>
    </submittedName>
</protein>
<dbReference type="Proteomes" id="UP000078240">
    <property type="component" value="Unassembled WGS sequence"/>
</dbReference>
<comment type="caution">
    <text evidence="2">The sequence shown here is derived from an EMBL/GenBank/DDBJ whole genome shotgun (WGS) entry which is preliminary data.</text>
</comment>
<feature type="region of interest" description="Disordered" evidence="1">
    <location>
        <begin position="1"/>
        <end position="56"/>
    </location>
</feature>
<evidence type="ECO:0000313" key="3">
    <source>
        <dbReference type="Proteomes" id="UP000078240"/>
    </source>
</evidence>